<sequence>MREVMLAVASGLGVLPVQMVVEEGSLLKWAVDRELATTMPA</sequence>
<name>A0A3L6E6U8_MAIZE</name>
<accession>A0A3L6E6U8</accession>
<reference evidence="1 2" key="1">
    <citation type="journal article" date="2018" name="Nat. Genet.">
        <title>Extensive intraspecific gene order and gene structural variations between Mo17 and other maize genomes.</title>
        <authorList>
            <person name="Sun S."/>
            <person name="Zhou Y."/>
            <person name="Chen J."/>
            <person name="Shi J."/>
            <person name="Zhao H."/>
            <person name="Zhao H."/>
            <person name="Song W."/>
            <person name="Zhang M."/>
            <person name="Cui Y."/>
            <person name="Dong X."/>
            <person name="Liu H."/>
            <person name="Ma X."/>
            <person name="Jiao Y."/>
            <person name="Wang B."/>
            <person name="Wei X."/>
            <person name="Stein J.C."/>
            <person name="Glaubitz J.C."/>
            <person name="Lu F."/>
            <person name="Yu G."/>
            <person name="Liang C."/>
            <person name="Fengler K."/>
            <person name="Li B."/>
            <person name="Rafalski A."/>
            <person name="Schnable P.S."/>
            <person name="Ware D.H."/>
            <person name="Buckler E.S."/>
            <person name="Lai J."/>
        </authorList>
    </citation>
    <scope>NUCLEOTIDE SEQUENCE [LARGE SCALE GENOMIC DNA]</scope>
    <source>
        <strain evidence="2">cv. Missouri 17</strain>
        <tissue evidence="1">Seedling</tissue>
    </source>
</reference>
<protein>
    <submittedName>
        <fullName evidence="1">Uncharacterized protein</fullName>
    </submittedName>
</protein>
<comment type="caution">
    <text evidence="1">The sequence shown here is derived from an EMBL/GenBank/DDBJ whole genome shotgun (WGS) entry which is preliminary data.</text>
</comment>
<dbReference type="Proteomes" id="UP000251960">
    <property type="component" value="Chromosome 7"/>
</dbReference>
<dbReference type="AlphaFoldDB" id="A0A3L6E6U8"/>
<evidence type="ECO:0000313" key="1">
    <source>
        <dbReference type="EMBL" id="PWZ15641.1"/>
    </source>
</evidence>
<proteinExistence type="predicted"/>
<organism evidence="1 2">
    <name type="scientific">Zea mays</name>
    <name type="common">Maize</name>
    <dbReference type="NCBI Taxonomy" id="4577"/>
    <lineage>
        <taxon>Eukaryota</taxon>
        <taxon>Viridiplantae</taxon>
        <taxon>Streptophyta</taxon>
        <taxon>Embryophyta</taxon>
        <taxon>Tracheophyta</taxon>
        <taxon>Spermatophyta</taxon>
        <taxon>Magnoliopsida</taxon>
        <taxon>Liliopsida</taxon>
        <taxon>Poales</taxon>
        <taxon>Poaceae</taxon>
        <taxon>PACMAD clade</taxon>
        <taxon>Panicoideae</taxon>
        <taxon>Andropogonodae</taxon>
        <taxon>Andropogoneae</taxon>
        <taxon>Tripsacinae</taxon>
        <taxon>Zea</taxon>
    </lineage>
</organism>
<dbReference type="EMBL" id="NCVQ01000008">
    <property type="protein sequence ID" value="PWZ15641.1"/>
    <property type="molecule type" value="Genomic_DNA"/>
</dbReference>
<gene>
    <name evidence="1" type="ORF">Zm00014a_042117</name>
</gene>
<evidence type="ECO:0000313" key="2">
    <source>
        <dbReference type="Proteomes" id="UP000251960"/>
    </source>
</evidence>